<organism evidence="2 3">
    <name type="scientific">Stylonychia lemnae</name>
    <name type="common">Ciliate</name>
    <dbReference type="NCBI Taxonomy" id="5949"/>
    <lineage>
        <taxon>Eukaryota</taxon>
        <taxon>Sar</taxon>
        <taxon>Alveolata</taxon>
        <taxon>Ciliophora</taxon>
        <taxon>Intramacronucleata</taxon>
        <taxon>Spirotrichea</taxon>
        <taxon>Stichotrichia</taxon>
        <taxon>Sporadotrichida</taxon>
        <taxon>Oxytrichidae</taxon>
        <taxon>Stylonychinae</taxon>
        <taxon>Stylonychia</taxon>
    </lineage>
</organism>
<evidence type="ECO:0000256" key="1">
    <source>
        <dbReference type="SAM" id="SignalP"/>
    </source>
</evidence>
<dbReference type="EMBL" id="CCKQ01010014">
    <property type="protein sequence ID" value="CDW81507.1"/>
    <property type="molecule type" value="Genomic_DNA"/>
</dbReference>
<keyword evidence="1" id="KW-0732">Signal</keyword>
<keyword evidence="3" id="KW-1185">Reference proteome</keyword>
<proteinExistence type="predicted"/>
<feature type="chain" id="PRO_5001729537" evidence="1">
    <location>
        <begin position="19"/>
        <end position="225"/>
    </location>
</feature>
<protein>
    <submittedName>
        <fullName evidence="2">Uncharacterized protein</fullName>
    </submittedName>
</protein>
<evidence type="ECO:0000313" key="2">
    <source>
        <dbReference type="EMBL" id="CDW81507.1"/>
    </source>
</evidence>
<accession>A0A078AJ54</accession>
<dbReference type="InParanoid" id="A0A078AJ54"/>
<reference evidence="2 3" key="1">
    <citation type="submission" date="2014-06" db="EMBL/GenBank/DDBJ databases">
        <authorList>
            <person name="Swart Estienne"/>
        </authorList>
    </citation>
    <scope>NUCLEOTIDE SEQUENCE [LARGE SCALE GENOMIC DNA]</scope>
    <source>
        <strain evidence="2 3">130c</strain>
    </source>
</reference>
<gene>
    <name evidence="2" type="primary">Contig17612.g18731</name>
    <name evidence="2" type="ORF">STYLEM_10525</name>
</gene>
<name>A0A078AJ54_STYLE</name>
<dbReference type="Proteomes" id="UP000039865">
    <property type="component" value="Unassembled WGS sequence"/>
</dbReference>
<dbReference type="AlphaFoldDB" id="A0A078AJ54"/>
<feature type="signal peptide" evidence="1">
    <location>
        <begin position="1"/>
        <end position="18"/>
    </location>
</feature>
<evidence type="ECO:0000313" key="3">
    <source>
        <dbReference type="Proteomes" id="UP000039865"/>
    </source>
</evidence>
<sequence>MRAQLLFLSAVCTALVSAEWTGKILPELQRAIKGENKAQSQNLNQNGERNSPALVEETPKVKNFGIFSDVMINNIGFNLGLSMDYSIGYNLPLYNDNQYLVWEQTAKTLFGGRSYLTIGFFLFKITLFADVIGGKASVNFREKLDTIAFNEMCYSTDYLVETLKVVVTGNLDVNECSFGLLGILLPGVFADCQWKNYYVDYPLYTYNPLNKFWQGTLVPETCTNA</sequence>